<keyword evidence="2 7" id="KW-0031">Aminopeptidase</keyword>
<dbReference type="Gene3D" id="3.40.630.10">
    <property type="entry name" value="Zn peptidases"/>
    <property type="match status" value="1"/>
</dbReference>
<feature type="domain" description="Cytosol aminopeptidase" evidence="6">
    <location>
        <begin position="343"/>
        <end position="350"/>
    </location>
</feature>
<accession>A0A4R3Y1G2</accession>
<dbReference type="InterPro" id="IPR011356">
    <property type="entry name" value="Leucine_aapep/pepB"/>
</dbReference>
<comment type="caution">
    <text evidence="7">The sequence shown here is derived from an EMBL/GenBank/DDBJ whole genome shotgun (WGS) entry which is preliminary data.</text>
</comment>
<comment type="similarity">
    <text evidence="1">Belongs to the peptidase M17 family.</text>
</comment>
<keyword evidence="4" id="KW-0378">Hydrolase</keyword>
<evidence type="ECO:0000256" key="5">
    <source>
        <dbReference type="ARBA" id="ARBA00023211"/>
    </source>
</evidence>
<dbReference type="GO" id="GO:0005737">
    <property type="term" value="C:cytoplasm"/>
    <property type="evidence" value="ECO:0007669"/>
    <property type="project" value="InterPro"/>
</dbReference>
<proteinExistence type="inferred from homology"/>
<dbReference type="Proteomes" id="UP000294619">
    <property type="component" value="Unassembled WGS sequence"/>
</dbReference>
<dbReference type="SUPFAM" id="SSF53187">
    <property type="entry name" value="Zn-dependent exopeptidases"/>
    <property type="match status" value="1"/>
</dbReference>
<dbReference type="InterPro" id="IPR000819">
    <property type="entry name" value="Peptidase_M17_C"/>
</dbReference>
<organism evidence="7 9">
    <name type="scientific">Testudinibacter aquarius</name>
    <dbReference type="NCBI Taxonomy" id="1524974"/>
    <lineage>
        <taxon>Bacteria</taxon>
        <taxon>Pseudomonadati</taxon>
        <taxon>Pseudomonadota</taxon>
        <taxon>Gammaproteobacteria</taxon>
        <taxon>Pasteurellales</taxon>
        <taxon>Pasteurellaceae</taxon>
        <taxon>Testudinibacter</taxon>
    </lineage>
</organism>
<dbReference type="GO" id="GO:0006508">
    <property type="term" value="P:proteolysis"/>
    <property type="evidence" value="ECO:0007669"/>
    <property type="project" value="UniProtKB-KW"/>
</dbReference>
<gene>
    <name evidence="7" type="ORF">EDC16_11354</name>
    <name evidence="8" type="ORF">FHQ21_11690</name>
</gene>
<dbReference type="Pfam" id="PF00883">
    <property type="entry name" value="Peptidase_M17"/>
    <property type="match status" value="1"/>
</dbReference>
<dbReference type="RefSeq" id="WP_132967995.1">
    <property type="nucleotide sequence ID" value="NZ_LEKL01000011.1"/>
</dbReference>
<dbReference type="PANTHER" id="PTHR11963:SF23">
    <property type="entry name" value="CYTOSOL AMINOPEPTIDASE"/>
    <property type="match status" value="1"/>
</dbReference>
<reference evidence="7 9" key="1">
    <citation type="submission" date="2019-03" db="EMBL/GenBank/DDBJ databases">
        <title>Genomic Encyclopedia of Type Strains, Phase IV (KMG-IV): sequencing the most valuable type-strain genomes for metagenomic binning, comparative biology and taxonomic classification.</title>
        <authorList>
            <person name="Goeker M."/>
        </authorList>
    </citation>
    <scope>NUCLEOTIDE SEQUENCE [LARGE SCALE GENOMIC DNA]</scope>
    <source>
        <strain evidence="7 9">DSM 28140</strain>
    </source>
</reference>
<evidence type="ECO:0000256" key="2">
    <source>
        <dbReference type="ARBA" id="ARBA00022438"/>
    </source>
</evidence>
<dbReference type="Proteomes" id="UP000305526">
    <property type="component" value="Unassembled WGS sequence"/>
</dbReference>
<dbReference type="GO" id="GO:0030145">
    <property type="term" value="F:manganese ion binding"/>
    <property type="evidence" value="ECO:0007669"/>
    <property type="project" value="InterPro"/>
</dbReference>
<name>A0A4R3Y1G2_9PAST</name>
<evidence type="ECO:0000256" key="4">
    <source>
        <dbReference type="ARBA" id="ARBA00022801"/>
    </source>
</evidence>
<reference evidence="8 10" key="2">
    <citation type="submission" date="2019-05" db="EMBL/GenBank/DDBJ databases">
        <title>Pasteurellaceae isolates from reptiles.</title>
        <authorList>
            <person name="Bojesen A.M."/>
            <person name="Lund E."/>
        </authorList>
    </citation>
    <scope>NUCLEOTIDE SEQUENCE [LARGE SCALE GENOMIC DNA]</scope>
    <source>
        <strain evidence="8 10">ELNT2x</strain>
    </source>
</reference>
<dbReference type="PROSITE" id="PS00631">
    <property type="entry name" value="CYTOSOL_AP"/>
    <property type="match status" value="1"/>
</dbReference>
<evidence type="ECO:0000256" key="3">
    <source>
        <dbReference type="ARBA" id="ARBA00022670"/>
    </source>
</evidence>
<dbReference type="CDD" id="cd00433">
    <property type="entry name" value="Peptidase_M17"/>
    <property type="match status" value="1"/>
</dbReference>
<protein>
    <submittedName>
        <fullName evidence="7 8">Leucyl aminopeptidase</fullName>
    </submittedName>
</protein>
<sequence length="495" mass="55863">MKLSFLSANWQEYNPYLSQSTLFVWRSNLDYLETLPILASLKTTLERYTDNTVSIGLNPVCENIYFLPENPGACQQFISKQASAALKTNFEFLRKKIRESHSSIIFIDVSLFDINKIEDIELIKQLLIEVYNQSYNLQNLNYKTLQKNPIKQFGALFKDNEQQNTFNPIYQEIIAIVSGMIRSRQYSDSPSNYITPEYMAFELKSYAKKHCLMINILNSKDLIKQNLNALHAVGKGSHNLPYLVELSYQGNINSIESYTFVGKGITFDTGGLWLKSGEGMATMKYDMCGAAVLIGLLDTVIQMKLPVNLNIILGFAENMPTALAMRPGDIVTMHSKHTVEIINTDAEGRLILADMLSYAANKNPTYLIDIATLTGAVVKALGYDISGMMSNDATLTEKFIIASQQTQDRIWQLPYDESFLKQVKSQIADFCNTPSNNAAICVSAGFFLSRFIHNCKWLHLDISGTALQRDHGIYASGRPIPLLYQFLKNQTLEKQ</sequence>
<dbReference type="EMBL" id="SMCP01000013">
    <property type="protein sequence ID" value="TCV83853.1"/>
    <property type="molecule type" value="Genomic_DNA"/>
</dbReference>
<dbReference type="PRINTS" id="PR00481">
    <property type="entry name" value="LAMNOPPTDASE"/>
</dbReference>
<keyword evidence="3" id="KW-0645">Protease</keyword>
<evidence type="ECO:0000313" key="8">
    <source>
        <dbReference type="EMBL" id="TNG87897.1"/>
    </source>
</evidence>
<keyword evidence="10" id="KW-1185">Reference proteome</keyword>
<keyword evidence="5" id="KW-0464">Manganese</keyword>
<evidence type="ECO:0000313" key="9">
    <source>
        <dbReference type="Proteomes" id="UP000294619"/>
    </source>
</evidence>
<dbReference type="EMBL" id="VDGV01000137">
    <property type="protein sequence ID" value="TNG87897.1"/>
    <property type="molecule type" value="Genomic_DNA"/>
</dbReference>
<evidence type="ECO:0000259" key="6">
    <source>
        <dbReference type="PROSITE" id="PS00631"/>
    </source>
</evidence>
<dbReference type="PANTHER" id="PTHR11963">
    <property type="entry name" value="LEUCINE AMINOPEPTIDASE-RELATED"/>
    <property type="match status" value="1"/>
</dbReference>
<evidence type="ECO:0000313" key="7">
    <source>
        <dbReference type="EMBL" id="TCV83853.1"/>
    </source>
</evidence>
<dbReference type="AlphaFoldDB" id="A0A4R3Y1G2"/>
<evidence type="ECO:0000313" key="10">
    <source>
        <dbReference type="Proteomes" id="UP000305526"/>
    </source>
</evidence>
<evidence type="ECO:0000256" key="1">
    <source>
        <dbReference type="ARBA" id="ARBA00009528"/>
    </source>
</evidence>
<dbReference type="GO" id="GO:0070006">
    <property type="term" value="F:metalloaminopeptidase activity"/>
    <property type="evidence" value="ECO:0007669"/>
    <property type="project" value="InterPro"/>
</dbReference>